<accession>A0A3S0ABN8</accession>
<comment type="caution">
    <text evidence="8">The sequence shown here is derived from an EMBL/GenBank/DDBJ whole genome shotgun (WGS) entry which is preliminary data.</text>
</comment>
<dbReference type="InterPro" id="IPR007379">
    <property type="entry name" value="Tim44-like_dom"/>
</dbReference>
<dbReference type="EMBL" id="RXFM01000021">
    <property type="protein sequence ID" value="RST69811.1"/>
    <property type="molecule type" value="Genomic_DNA"/>
</dbReference>
<dbReference type="Gene3D" id="3.10.450.240">
    <property type="match status" value="1"/>
</dbReference>
<dbReference type="InterPro" id="IPR051975">
    <property type="entry name" value="mtLSU_mL45"/>
</dbReference>
<comment type="similarity">
    <text evidence="4">Belongs to the mitochondrion-specific ribosomal protein mL45 family.</text>
</comment>
<evidence type="ECO:0000256" key="3">
    <source>
        <dbReference type="ARBA" id="ARBA00023274"/>
    </source>
</evidence>
<reference evidence="9" key="1">
    <citation type="submission" date="2018-11" db="EMBL/GenBank/DDBJ databases">
        <title>Phylogenetic, genomic, and biogeographic characterization of a novel and ubiquitous marine invertebrate-associated Rickettsiales parasite, Candidatus Marinoinvertebrata rohwerii, gen. nov., sp. nov.</title>
        <authorList>
            <person name="Klinges J.G."/>
            <person name="Rosales S.M."/>
            <person name="Mcminds R."/>
            <person name="Shaver E.C."/>
            <person name="Shantz A."/>
            <person name="Peters E.C."/>
            <person name="Burkepile D.E."/>
            <person name="Silliman B.R."/>
            <person name="Vega Thurber R.L."/>
        </authorList>
    </citation>
    <scope>NUCLEOTIDE SEQUENCE [LARGE SCALE GENOMIC DNA]</scope>
    <source>
        <strain evidence="9">a_cerv_44</strain>
    </source>
</reference>
<evidence type="ECO:0000313" key="9">
    <source>
        <dbReference type="Proteomes" id="UP000279470"/>
    </source>
</evidence>
<dbReference type="OrthoDB" id="9798618at2"/>
<keyword evidence="9" id="KW-1185">Reference proteome</keyword>
<dbReference type="NCBIfam" id="NF033779">
    <property type="entry name" value="Tim44_TimA_adap"/>
    <property type="match status" value="1"/>
</dbReference>
<dbReference type="PANTHER" id="PTHR28554">
    <property type="entry name" value="39S RIBOSOMAL PROTEIN L45, MITOCHONDRIAL"/>
    <property type="match status" value="1"/>
</dbReference>
<evidence type="ECO:0000256" key="2">
    <source>
        <dbReference type="ARBA" id="ARBA00022980"/>
    </source>
</evidence>
<evidence type="ECO:0000256" key="1">
    <source>
        <dbReference type="ARBA" id="ARBA00022946"/>
    </source>
</evidence>
<dbReference type="GO" id="GO:0005840">
    <property type="term" value="C:ribosome"/>
    <property type="evidence" value="ECO:0007669"/>
    <property type="project" value="UniProtKB-KW"/>
</dbReference>
<protein>
    <recommendedName>
        <fullName evidence="5">Large ribosomal subunit protein mL45</fullName>
    </recommendedName>
    <alternativeName>
        <fullName evidence="6">39S ribosomal protein L45, mitochondrial</fullName>
    </alternativeName>
</protein>
<dbReference type="PANTHER" id="PTHR28554:SF1">
    <property type="entry name" value="LARGE RIBOSOMAL SUBUNIT PROTEIN ML45"/>
    <property type="match status" value="1"/>
</dbReference>
<dbReference type="RefSeq" id="WP_126044541.1">
    <property type="nucleotide sequence ID" value="NZ_RXFM01000021.1"/>
</dbReference>
<evidence type="ECO:0000256" key="5">
    <source>
        <dbReference type="ARBA" id="ARBA00039448"/>
    </source>
</evidence>
<evidence type="ECO:0000259" key="7">
    <source>
        <dbReference type="SMART" id="SM00978"/>
    </source>
</evidence>
<evidence type="ECO:0000256" key="4">
    <source>
        <dbReference type="ARBA" id="ARBA00038073"/>
    </source>
</evidence>
<dbReference type="Pfam" id="PF04280">
    <property type="entry name" value="Tim44"/>
    <property type="match status" value="1"/>
</dbReference>
<sequence length="213" mass="24657">MELIFLAALTAFIIYKLFQVLGKEDENLKKFTHIEPVVDTIKKCVKQVKNVEFEIISLKEANLNPKIKNVFEKIIIEENEFSINKFLNGAKKAFKMILTALNNDETETLKKLLEKKLYEKFTNEIAKRKEKKINYDVTLIGIKDVKIIDANIKNNTINIKVEIHSEQIIQVTDNNKNIISGSPNNILQIFDIWNFSKKIKSGNLWLLTETTSK</sequence>
<dbReference type="SMART" id="SM00978">
    <property type="entry name" value="Tim44"/>
    <property type="match status" value="1"/>
</dbReference>
<keyword evidence="1" id="KW-0809">Transit peptide</keyword>
<dbReference type="SUPFAM" id="SSF54427">
    <property type="entry name" value="NTF2-like"/>
    <property type="match status" value="1"/>
</dbReference>
<dbReference type="AlphaFoldDB" id="A0A3S0ABN8"/>
<name>A0A3S0ABN8_9RICK</name>
<dbReference type="InterPro" id="IPR032710">
    <property type="entry name" value="NTF2-like_dom_sf"/>
</dbReference>
<evidence type="ECO:0000256" key="6">
    <source>
        <dbReference type="ARBA" id="ARBA00043031"/>
    </source>
</evidence>
<dbReference type="Proteomes" id="UP000279470">
    <property type="component" value="Unassembled WGS sequence"/>
</dbReference>
<gene>
    <name evidence="8" type="ORF">EIC27_02305</name>
</gene>
<proteinExistence type="inferred from homology"/>
<keyword evidence="2" id="KW-0689">Ribosomal protein</keyword>
<organism evidence="8 9">
    <name type="scientific">Candidatus Aquarickettsia rohweri</name>
    <dbReference type="NCBI Taxonomy" id="2602574"/>
    <lineage>
        <taxon>Bacteria</taxon>
        <taxon>Pseudomonadati</taxon>
        <taxon>Pseudomonadota</taxon>
        <taxon>Alphaproteobacteria</taxon>
        <taxon>Rickettsiales</taxon>
        <taxon>Candidatus Midichloriaceae</taxon>
        <taxon>Candidatus Aquarickettsia</taxon>
    </lineage>
</organism>
<feature type="domain" description="Tim44-like" evidence="7">
    <location>
        <begin position="67"/>
        <end position="212"/>
    </location>
</feature>
<keyword evidence="3" id="KW-0687">Ribonucleoprotein</keyword>
<dbReference type="GO" id="GO:1990904">
    <property type="term" value="C:ribonucleoprotein complex"/>
    <property type="evidence" value="ECO:0007669"/>
    <property type="project" value="UniProtKB-KW"/>
</dbReference>
<evidence type="ECO:0000313" key="8">
    <source>
        <dbReference type="EMBL" id="RST69811.1"/>
    </source>
</evidence>